<accession>A0ABD7U7N0</accession>
<name>A0ABD7U7N0_BACT4</name>
<dbReference type="AlphaFoldDB" id="A0ABD7U7N0"/>
<sequence>METMYYKRGISSKQIFNISELDDDNLCNISNYELDSMVDRVTESILDEISRQIAIAKEEQHQKLDEKINEDQ</sequence>
<evidence type="ECO:0000313" key="1">
    <source>
        <dbReference type="EMBL" id="UYU67375.1"/>
    </source>
</evidence>
<protein>
    <submittedName>
        <fullName evidence="1">Uncharacterized protein</fullName>
    </submittedName>
</protein>
<dbReference type="Proteomes" id="UP001156218">
    <property type="component" value="Chromosome"/>
</dbReference>
<proteinExistence type="predicted"/>
<evidence type="ECO:0000313" key="2">
    <source>
        <dbReference type="Proteomes" id="UP001156218"/>
    </source>
</evidence>
<organism evidence="1 2">
    <name type="scientific">Bacteroides thetaiotaomicron</name>
    <dbReference type="NCBI Taxonomy" id="818"/>
    <lineage>
        <taxon>Bacteria</taxon>
        <taxon>Pseudomonadati</taxon>
        <taxon>Bacteroidota</taxon>
        <taxon>Bacteroidia</taxon>
        <taxon>Bacteroidales</taxon>
        <taxon>Bacteroidaceae</taxon>
        <taxon>Bacteroides</taxon>
    </lineage>
</organism>
<dbReference type="EMBL" id="CP083680">
    <property type="protein sequence ID" value="UYU67375.1"/>
    <property type="molecule type" value="Genomic_DNA"/>
</dbReference>
<gene>
    <name evidence="1" type="ORF">KQP68_03575</name>
</gene>
<reference evidence="1 2" key="1">
    <citation type="submission" date="2021-06" db="EMBL/GenBank/DDBJ databases">
        <title>Interrogation of the integrated mobile genetic elements in gut-associated Bacteroides with a consensus prediction approach.</title>
        <authorList>
            <person name="Campbell D.E."/>
            <person name="Leigh J.R."/>
            <person name="Kim T."/>
            <person name="England W."/>
            <person name="Whitaker R.J."/>
            <person name="Degnan P.H."/>
        </authorList>
    </citation>
    <scope>NUCLEOTIDE SEQUENCE [LARGE SCALE GENOMIC DNA]</scope>
    <source>
        <strain evidence="1 2">WAL8669</strain>
    </source>
</reference>
<dbReference type="RefSeq" id="WP_221662101.1">
    <property type="nucleotide sequence ID" value="NZ_CP083680.1"/>
</dbReference>